<evidence type="ECO:0000313" key="4">
    <source>
        <dbReference type="Proteomes" id="UP000624701"/>
    </source>
</evidence>
<comment type="caution">
    <text evidence="3">The sequence shown here is derived from an EMBL/GenBank/DDBJ whole genome shotgun (WGS) entry which is preliminary data.</text>
</comment>
<evidence type="ECO:0000256" key="1">
    <source>
        <dbReference type="SAM" id="Coils"/>
    </source>
</evidence>
<keyword evidence="2" id="KW-0812">Transmembrane</keyword>
<sequence length="171" mass="19991">MKRDIRELFSTEEDIKHELSPNHREEFLSKLNANESPKLNKMFWLKIAAVFVVTLSVAYFVFDREDAEDVSPLVAQIEAVEAEYLDNIHAEWINFVAATNDENLVKRYEQKLTDLDKDYQEISEAFKSDTNNILVVELLIANLQTRLELLKDIQEHIKILNQKNEHNESTI</sequence>
<dbReference type="RefSeq" id="WP_188373973.1">
    <property type="nucleotide sequence ID" value="NZ_BMDQ01000001.1"/>
</dbReference>
<dbReference type="Proteomes" id="UP000624701">
    <property type="component" value="Unassembled WGS sequence"/>
</dbReference>
<evidence type="ECO:0008006" key="5">
    <source>
        <dbReference type="Google" id="ProtNLM"/>
    </source>
</evidence>
<feature type="coiled-coil region" evidence="1">
    <location>
        <begin position="98"/>
        <end position="125"/>
    </location>
</feature>
<keyword evidence="2" id="KW-1133">Transmembrane helix</keyword>
<feature type="transmembrane region" description="Helical" evidence="2">
    <location>
        <begin position="43"/>
        <end position="62"/>
    </location>
</feature>
<proteinExistence type="predicted"/>
<evidence type="ECO:0000256" key="2">
    <source>
        <dbReference type="SAM" id="Phobius"/>
    </source>
</evidence>
<organism evidence="3 4">
    <name type="scientific">Winogradskyella haliclonae</name>
    <dbReference type="NCBI Taxonomy" id="2048558"/>
    <lineage>
        <taxon>Bacteria</taxon>
        <taxon>Pseudomonadati</taxon>
        <taxon>Bacteroidota</taxon>
        <taxon>Flavobacteriia</taxon>
        <taxon>Flavobacteriales</taxon>
        <taxon>Flavobacteriaceae</taxon>
        <taxon>Winogradskyella</taxon>
    </lineage>
</organism>
<evidence type="ECO:0000313" key="3">
    <source>
        <dbReference type="EMBL" id="GGI57090.1"/>
    </source>
</evidence>
<name>A0ABQ2BXA2_9FLAO</name>
<dbReference type="EMBL" id="BMDQ01000001">
    <property type="protein sequence ID" value="GGI57090.1"/>
    <property type="molecule type" value="Genomic_DNA"/>
</dbReference>
<protein>
    <recommendedName>
        <fullName evidence="5">Anti-sigma factor</fullName>
    </recommendedName>
</protein>
<keyword evidence="2" id="KW-0472">Membrane</keyword>
<reference evidence="4" key="1">
    <citation type="journal article" date="2019" name="Int. J. Syst. Evol. Microbiol.">
        <title>The Global Catalogue of Microorganisms (GCM) 10K type strain sequencing project: providing services to taxonomists for standard genome sequencing and annotation.</title>
        <authorList>
            <consortium name="The Broad Institute Genomics Platform"/>
            <consortium name="The Broad Institute Genome Sequencing Center for Infectious Disease"/>
            <person name="Wu L."/>
            <person name="Ma J."/>
        </authorList>
    </citation>
    <scope>NUCLEOTIDE SEQUENCE [LARGE SCALE GENOMIC DNA]</scope>
    <source>
        <strain evidence="4">CCM 8681</strain>
    </source>
</reference>
<gene>
    <name evidence="3" type="ORF">GCM10011444_13990</name>
</gene>
<accession>A0ABQ2BXA2</accession>
<keyword evidence="4" id="KW-1185">Reference proteome</keyword>
<keyword evidence="1" id="KW-0175">Coiled coil</keyword>